<evidence type="ECO:0000313" key="2">
    <source>
        <dbReference type="Proteomes" id="UP000694415"/>
    </source>
</evidence>
<reference evidence="1" key="1">
    <citation type="submission" date="2025-08" db="UniProtKB">
        <authorList>
            <consortium name="Ensembl"/>
        </authorList>
    </citation>
    <scope>IDENTIFICATION</scope>
</reference>
<dbReference type="Proteomes" id="UP000694415">
    <property type="component" value="Unplaced"/>
</dbReference>
<keyword evidence="2" id="KW-1185">Reference proteome</keyword>
<dbReference type="AlphaFoldDB" id="A0A8C6I8Q8"/>
<reference evidence="1" key="2">
    <citation type="submission" date="2025-09" db="UniProtKB">
        <authorList>
            <consortium name="Ensembl"/>
        </authorList>
    </citation>
    <scope>IDENTIFICATION</scope>
</reference>
<accession>A0A8C6I8Q8</accession>
<protein>
    <submittedName>
        <fullName evidence="1">Uncharacterized protein</fullName>
    </submittedName>
</protein>
<sequence>MCGHTHAFPQRQIAGTIQSTALQAFPAGFRSEAGRSRVSMAVYQVTQWLKVKMISYILWLFRFSNGWLRASASVFVRLSEDSNSDSHAHLAHTEEMLMEAESDPLENDNLKVTQMD</sequence>
<dbReference type="Ensembl" id="ENSMSIT00000040175.1">
    <property type="protein sequence ID" value="ENSMSIP00000031853.1"/>
    <property type="gene ID" value="ENSMSIG00000026664.1"/>
</dbReference>
<organism evidence="1 2">
    <name type="scientific">Mus spicilegus</name>
    <name type="common">Mound-building mouse</name>
    <dbReference type="NCBI Taxonomy" id="10103"/>
    <lineage>
        <taxon>Eukaryota</taxon>
        <taxon>Metazoa</taxon>
        <taxon>Chordata</taxon>
        <taxon>Craniata</taxon>
        <taxon>Vertebrata</taxon>
        <taxon>Euteleostomi</taxon>
        <taxon>Mammalia</taxon>
        <taxon>Eutheria</taxon>
        <taxon>Euarchontoglires</taxon>
        <taxon>Glires</taxon>
        <taxon>Rodentia</taxon>
        <taxon>Myomorpha</taxon>
        <taxon>Muroidea</taxon>
        <taxon>Muridae</taxon>
        <taxon>Murinae</taxon>
        <taxon>Mus</taxon>
        <taxon>Mus</taxon>
    </lineage>
</organism>
<evidence type="ECO:0000313" key="1">
    <source>
        <dbReference type="Ensembl" id="ENSMSIP00000031853.1"/>
    </source>
</evidence>
<proteinExistence type="predicted"/>
<name>A0A8C6I8Q8_MUSSI</name>